<evidence type="ECO:0000313" key="2">
    <source>
        <dbReference type="EnsemblPlants" id="MELO3C029176.2.1"/>
    </source>
</evidence>
<evidence type="ECO:0000256" key="1">
    <source>
        <dbReference type="SAM" id="MobiDB-lite"/>
    </source>
</evidence>
<sequence length="231" mass="25395">MALPKQIHIIERKVVENKTSPDAPIGEMGDMRGKGRVSGAVVAAATPITSDLLTKDYNFDHKFTLLLWNFDGMIRSDNLSFIACRSHTSQSFVSLLTISSSSQSSPSFLHHIVSHFISHRIISFSVALSNSPSDTIPLNSKSPSDSPSLRTANRVDDLINFRFNKDNTTIMETSSGQHSETSSSLSPSLAPSTNKDMETVSSSKLPLPSKKRARATKKPTFSVWDHFTKLE</sequence>
<dbReference type="Gramene" id="MELO3C029176.2.1">
    <property type="protein sequence ID" value="MELO3C029176.2.1"/>
    <property type="gene ID" value="MELO3C029176.2"/>
</dbReference>
<proteinExistence type="predicted"/>
<name>A0A9I9E5U6_CUCME</name>
<dbReference type="AlphaFoldDB" id="A0A9I9E5U6"/>
<feature type="compositionally biased region" description="Low complexity" evidence="1">
    <location>
        <begin position="174"/>
        <end position="193"/>
    </location>
</feature>
<accession>A0A9I9E5U6</accession>
<organism evidence="2">
    <name type="scientific">Cucumis melo</name>
    <name type="common">Muskmelon</name>
    <dbReference type="NCBI Taxonomy" id="3656"/>
    <lineage>
        <taxon>Eukaryota</taxon>
        <taxon>Viridiplantae</taxon>
        <taxon>Streptophyta</taxon>
        <taxon>Embryophyta</taxon>
        <taxon>Tracheophyta</taxon>
        <taxon>Spermatophyta</taxon>
        <taxon>Magnoliopsida</taxon>
        <taxon>eudicotyledons</taxon>
        <taxon>Gunneridae</taxon>
        <taxon>Pentapetalae</taxon>
        <taxon>rosids</taxon>
        <taxon>fabids</taxon>
        <taxon>Cucurbitales</taxon>
        <taxon>Cucurbitaceae</taxon>
        <taxon>Benincaseae</taxon>
        <taxon>Cucumis</taxon>
    </lineage>
</organism>
<feature type="region of interest" description="Disordered" evidence="1">
    <location>
        <begin position="172"/>
        <end position="218"/>
    </location>
</feature>
<protein>
    <submittedName>
        <fullName evidence="2">Uncharacterized protein</fullName>
    </submittedName>
</protein>
<dbReference type="EnsemblPlants" id="MELO3C029176.2.1">
    <property type="protein sequence ID" value="MELO3C029176.2.1"/>
    <property type="gene ID" value="MELO3C029176.2"/>
</dbReference>
<reference evidence="2" key="1">
    <citation type="submission" date="2023-03" db="UniProtKB">
        <authorList>
            <consortium name="EnsemblPlants"/>
        </authorList>
    </citation>
    <scope>IDENTIFICATION</scope>
</reference>